<evidence type="ECO:0000256" key="3">
    <source>
        <dbReference type="SAM" id="MobiDB-lite"/>
    </source>
</evidence>
<feature type="region of interest" description="Disordered" evidence="3">
    <location>
        <begin position="535"/>
        <end position="567"/>
    </location>
</feature>
<name>A0AAT9JNU4_9VIRU</name>
<proteinExistence type="predicted"/>
<feature type="region of interest" description="Disordered" evidence="3">
    <location>
        <begin position="360"/>
        <end position="396"/>
    </location>
</feature>
<feature type="region of interest" description="Disordered" evidence="3">
    <location>
        <begin position="417"/>
        <end position="448"/>
    </location>
</feature>
<dbReference type="GO" id="GO:0006508">
    <property type="term" value="P:proteolysis"/>
    <property type="evidence" value="ECO:0007669"/>
    <property type="project" value="UniProtKB-KW"/>
</dbReference>
<evidence type="ECO:0000256" key="1">
    <source>
        <dbReference type="ARBA" id="ARBA00022670"/>
    </source>
</evidence>
<organism evidence="5">
    <name type="scientific">Zootermopsis nevadensis sobeli-like virus 3</name>
    <dbReference type="NCBI Taxonomy" id="3133524"/>
    <lineage>
        <taxon>Viruses</taxon>
        <taxon>Riboviria</taxon>
        <taxon>Orthornavirae</taxon>
        <taxon>Pisuviricota</taxon>
        <taxon>Pisoniviricetes</taxon>
        <taxon>Sobelivirales</taxon>
    </lineage>
</organism>
<evidence type="ECO:0000256" key="2">
    <source>
        <dbReference type="ARBA" id="ARBA00022801"/>
    </source>
</evidence>
<feature type="transmembrane region" description="Helical" evidence="4">
    <location>
        <begin position="12"/>
        <end position="33"/>
    </location>
</feature>
<accession>A0AAT9JNU4</accession>
<reference evidence="5" key="1">
    <citation type="journal article" date="2024" name="Microb. Genom.">
        <title>The hidden RNA viruses in Blattodea (cockroach and termite).</title>
        <authorList>
            <person name="Fan J."/>
            <person name="Jiang S."/>
            <person name="Li W."/>
            <person name="Li J."/>
            <person name="Pang R."/>
            <person name="Wu H."/>
        </authorList>
    </citation>
    <scope>NUCLEOTIDE SEQUENCE</scope>
    <source>
        <strain evidence="5">US2011</strain>
    </source>
</reference>
<dbReference type="InterPro" id="IPR043504">
    <property type="entry name" value="Peptidase_S1_PA_chymotrypsin"/>
</dbReference>
<keyword evidence="4" id="KW-1133">Transmembrane helix</keyword>
<dbReference type="InterPro" id="IPR009003">
    <property type="entry name" value="Peptidase_S1_PA"/>
</dbReference>
<dbReference type="Gene3D" id="2.40.10.10">
    <property type="entry name" value="Trypsin-like serine proteases"/>
    <property type="match status" value="1"/>
</dbReference>
<keyword evidence="4" id="KW-0812">Transmembrane</keyword>
<dbReference type="GO" id="GO:0008233">
    <property type="term" value="F:peptidase activity"/>
    <property type="evidence" value="ECO:0007669"/>
    <property type="project" value="UniProtKB-KW"/>
</dbReference>
<feature type="compositionally biased region" description="Acidic residues" evidence="3">
    <location>
        <begin position="360"/>
        <end position="371"/>
    </location>
</feature>
<keyword evidence="2" id="KW-0378">Hydrolase</keyword>
<sequence length="567" mass="62949">MNLLTENLLYDCLTDMYLKIGWFLLSTVVPFIYNNAEHLAEATLFGLVCYLTTYLVLNVYWFFKFLLYPVFFVYRVLAFLWRIAPSPPTFFLPEAVMPNSPFYRIDPAPCTVKVLSKGRVVCHGFRLKDLIVLPEHGTSSDGLLLADLDGHHVALDSITLLPLVTDVVCFKMPTELTAKALRCSPLLDSMSVLAGTVKNTGSLGRAKPFGFEMYTYDGATIPGMSGLPLIQNGFVVGMHLGSTASTNVGVTAAYLELKLKELFYKPESSDYAFLNKLSRAELKELLLRETGDPDEVEANYGGRYFRLSRSEARRLREQEEREVDALVNAFEGDNWTTNIENTNSLRGELRELRLQLEALEVDDDSDQEDDSVESKRAPTAPSVDRDPLPEYDFPENCYRPLDGHLYPGGALIQLQQRAMPEPTPSVSPKSPSTNGPKQTPPQYERPLKSIRLSAKRLRTKKNRQQKMSEIYSRLGSVLGISIESDPPSQTSTPKKGKRTSKSASSHSTLPQDLASACLALVQQLDKRLAGMELNVKTSKTSSSSEPASKESCVNSSKDPLPTTSGSS</sequence>
<feature type="compositionally biased region" description="Low complexity" evidence="3">
    <location>
        <begin position="536"/>
        <end position="551"/>
    </location>
</feature>
<protein>
    <recommendedName>
        <fullName evidence="6">Serine protease</fullName>
    </recommendedName>
</protein>
<keyword evidence="4" id="KW-0472">Membrane</keyword>
<feature type="compositionally biased region" description="Polar residues" evidence="3">
    <location>
        <begin position="552"/>
        <end position="567"/>
    </location>
</feature>
<feature type="region of interest" description="Disordered" evidence="3">
    <location>
        <begin position="480"/>
        <end position="509"/>
    </location>
</feature>
<dbReference type="SUPFAM" id="SSF50494">
    <property type="entry name" value="Trypsin-like serine proteases"/>
    <property type="match status" value="1"/>
</dbReference>
<keyword evidence="1" id="KW-0645">Protease</keyword>
<dbReference type="EMBL" id="BK067204">
    <property type="protein sequence ID" value="DBA56763.1"/>
    <property type="molecule type" value="Genomic_RNA"/>
</dbReference>
<evidence type="ECO:0000313" key="5">
    <source>
        <dbReference type="EMBL" id="DBA56763.1"/>
    </source>
</evidence>
<feature type="transmembrane region" description="Helical" evidence="4">
    <location>
        <begin position="39"/>
        <end position="60"/>
    </location>
</feature>
<evidence type="ECO:0000256" key="4">
    <source>
        <dbReference type="SAM" id="Phobius"/>
    </source>
</evidence>
<evidence type="ECO:0008006" key="6">
    <source>
        <dbReference type="Google" id="ProtNLM"/>
    </source>
</evidence>